<proteinExistence type="inferred from homology"/>
<feature type="domain" description="Nudix hydrolase" evidence="8">
    <location>
        <begin position="21"/>
        <end position="154"/>
    </location>
</feature>
<dbReference type="InterPro" id="IPR000086">
    <property type="entry name" value="NUDIX_hydrolase_dom"/>
</dbReference>
<evidence type="ECO:0000313" key="10">
    <source>
        <dbReference type="Proteomes" id="UP000611629"/>
    </source>
</evidence>
<dbReference type="GO" id="GO:0046872">
    <property type="term" value="F:metal ion binding"/>
    <property type="evidence" value="ECO:0007669"/>
    <property type="project" value="UniProtKB-KW"/>
</dbReference>
<dbReference type="CDD" id="cd03426">
    <property type="entry name" value="NUDIX_CoAse_Nudt7"/>
    <property type="match status" value="1"/>
</dbReference>
<dbReference type="PROSITE" id="PS00893">
    <property type="entry name" value="NUDIX_BOX"/>
    <property type="match status" value="1"/>
</dbReference>
<comment type="caution">
    <text evidence="9">The sequence shown here is derived from an EMBL/GenBank/DDBJ whole genome shotgun (WGS) entry which is preliminary data.</text>
</comment>
<evidence type="ECO:0000313" key="9">
    <source>
        <dbReference type="EMBL" id="NYB75054.1"/>
    </source>
</evidence>
<evidence type="ECO:0000256" key="2">
    <source>
        <dbReference type="ARBA" id="ARBA00001946"/>
    </source>
</evidence>
<name>A0A974GX06_SEDHY</name>
<dbReference type="InterPro" id="IPR045121">
    <property type="entry name" value="CoAse"/>
</dbReference>
<keyword evidence="6" id="KW-0464">Manganese</keyword>
<keyword evidence="3" id="KW-0479">Metal-binding</keyword>
<dbReference type="PANTHER" id="PTHR12992">
    <property type="entry name" value="NUDIX HYDROLASE"/>
    <property type="match status" value="1"/>
</dbReference>
<gene>
    <name evidence="9" type="ORF">HZF24_12975</name>
</gene>
<evidence type="ECO:0000259" key="8">
    <source>
        <dbReference type="PROSITE" id="PS51462"/>
    </source>
</evidence>
<dbReference type="PRINTS" id="PR00502">
    <property type="entry name" value="NUDIXFAMILY"/>
</dbReference>
<dbReference type="Proteomes" id="UP000611629">
    <property type="component" value="Unassembled WGS sequence"/>
</dbReference>
<sequence length="207" mass="24479">MNINYVKKLIEKNVPQPMDEDFRFSVLLPIIEVEGELNLIYEIRSKSIRQPGEISFPGGKIEDGESPEYAAVRETHEELGIDMENIEIIKELDYATSKSGSFVYTYLGYIKNTNINEIKYNEDEVSEIFYVPLSYFLENEPEKYFMNYYPKADNDFPYHMVNDGSKYNWESLRYPVYFYKYKDFIIWGLTAKITYSFIKKLIGNKEV</sequence>
<dbReference type="InterPro" id="IPR015797">
    <property type="entry name" value="NUDIX_hydrolase-like_dom_sf"/>
</dbReference>
<organism evidence="9 10">
    <name type="scientific">Sedimentibacter hydroxybenzoicus DSM 7310</name>
    <dbReference type="NCBI Taxonomy" id="1123245"/>
    <lineage>
        <taxon>Bacteria</taxon>
        <taxon>Bacillati</taxon>
        <taxon>Bacillota</taxon>
        <taxon>Tissierellia</taxon>
        <taxon>Sedimentibacter</taxon>
    </lineage>
</organism>
<dbReference type="RefSeq" id="WP_179238757.1">
    <property type="nucleotide sequence ID" value="NZ_JACBNQ010000016.1"/>
</dbReference>
<dbReference type="EMBL" id="JACBNQ010000016">
    <property type="protein sequence ID" value="NYB75054.1"/>
    <property type="molecule type" value="Genomic_DNA"/>
</dbReference>
<evidence type="ECO:0000256" key="6">
    <source>
        <dbReference type="ARBA" id="ARBA00023211"/>
    </source>
</evidence>
<keyword evidence="5" id="KW-0460">Magnesium</keyword>
<accession>A0A974GX06</accession>
<dbReference type="AlphaFoldDB" id="A0A974GX06"/>
<reference evidence="9" key="1">
    <citation type="submission" date="2020-07" db="EMBL/GenBank/DDBJ databases">
        <title>Genomic analysis of a strain of Sedimentibacter Hydroxybenzoicus DSM7310.</title>
        <authorList>
            <person name="Ma S."/>
        </authorList>
    </citation>
    <scope>NUCLEOTIDE SEQUENCE</scope>
    <source>
        <strain evidence="9">DSM 7310</strain>
    </source>
</reference>
<dbReference type="Pfam" id="PF00293">
    <property type="entry name" value="NUDIX"/>
    <property type="match status" value="1"/>
</dbReference>
<dbReference type="SUPFAM" id="SSF55811">
    <property type="entry name" value="Nudix"/>
    <property type="match status" value="1"/>
</dbReference>
<evidence type="ECO:0000256" key="3">
    <source>
        <dbReference type="ARBA" id="ARBA00022723"/>
    </source>
</evidence>
<dbReference type="InterPro" id="IPR020476">
    <property type="entry name" value="Nudix_hydrolase"/>
</dbReference>
<keyword evidence="10" id="KW-1185">Reference proteome</keyword>
<evidence type="ECO:0000256" key="1">
    <source>
        <dbReference type="ARBA" id="ARBA00001936"/>
    </source>
</evidence>
<protein>
    <submittedName>
        <fullName evidence="9">CoA pyrophosphatase</fullName>
    </submittedName>
</protein>
<dbReference type="PROSITE" id="PS51462">
    <property type="entry name" value="NUDIX"/>
    <property type="match status" value="1"/>
</dbReference>
<keyword evidence="4 7" id="KW-0378">Hydrolase</keyword>
<dbReference type="Gene3D" id="3.90.79.10">
    <property type="entry name" value="Nucleoside Triphosphate Pyrophosphohydrolase"/>
    <property type="match status" value="1"/>
</dbReference>
<evidence type="ECO:0000256" key="4">
    <source>
        <dbReference type="ARBA" id="ARBA00022801"/>
    </source>
</evidence>
<evidence type="ECO:0000256" key="7">
    <source>
        <dbReference type="RuleBase" id="RU003476"/>
    </source>
</evidence>
<evidence type="ECO:0000256" key="5">
    <source>
        <dbReference type="ARBA" id="ARBA00022842"/>
    </source>
</evidence>
<comment type="cofactor">
    <cofactor evidence="1">
        <name>Mn(2+)</name>
        <dbReference type="ChEBI" id="CHEBI:29035"/>
    </cofactor>
</comment>
<dbReference type="PANTHER" id="PTHR12992:SF11">
    <property type="entry name" value="MITOCHONDRIAL COENZYME A DIPHOSPHATASE NUDT8"/>
    <property type="match status" value="1"/>
</dbReference>
<comment type="cofactor">
    <cofactor evidence="2">
        <name>Mg(2+)</name>
        <dbReference type="ChEBI" id="CHEBI:18420"/>
    </cofactor>
</comment>
<comment type="similarity">
    <text evidence="7">Belongs to the Nudix hydrolase family.</text>
</comment>
<dbReference type="GO" id="GO:0010945">
    <property type="term" value="F:coenzyme A diphosphatase activity"/>
    <property type="evidence" value="ECO:0007669"/>
    <property type="project" value="InterPro"/>
</dbReference>
<dbReference type="InterPro" id="IPR020084">
    <property type="entry name" value="NUDIX_hydrolase_CS"/>
</dbReference>